<dbReference type="FunFam" id="3.30.70.330:FF:000187">
    <property type="entry name" value="Heterogeneous nuclear ribonucleoprotein Q"/>
    <property type="match status" value="1"/>
</dbReference>
<dbReference type="EMBL" id="BJWL01000005">
    <property type="protein sequence ID" value="GFY87872.1"/>
    <property type="molecule type" value="Genomic_DNA"/>
</dbReference>
<dbReference type="Gene3D" id="3.30.70.330">
    <property type="match status" value="3"/>
</dbReference>
<feature type="compositionally biased region" description="Low complexity" evidence="3">
    <location>
        <begin position="215"/>
        <end position="230"/>
    </location>
</feature>
<feature type="region of interest" description="Disordered" evidence="3">
    <location>
        <begin position="1"/>
        <end position="185"/>
    </location>
</feature>
<dbReference type="PANTHER" id="PTHR21245">
    <property type="entry name" value="HETEROGENEOUS NUCLEAR RIBONUCLEOPROTEIN"/>
    <property type="match status" value="1"/>
</dbReference>
<dbReference type="Proteomes" id="UP000585474">
    <property type="component" value="Unassembled WGS sequence"/>
</dbReference>
<feature type="region of interest" description="Disordered" evidence="3">
    <location>
        <begin position="430"/>
        <end position="449"/>
    </location>
</feature>
<evidence type="ECO:0000259" key="4">
    <source>
        <dbReference type="PROSITE" id="PS50102"/>
    </source>
</evidence>
<dbReference type="OrthoDB" id="3800936at2759"/>
<dbReference type="PROSITE" id="PS50102">
    <property type="entry name" value="RRM"/>
    <property type="match status" value="3"/>
</dbReference>
<feature type="compositionally biased region" description="Basic and acidic residues" evidence="3">
    <location>
        <begin position="780"/>
        <end position="793"/>
    </location>
</feature>
<keyword evidence="6" id="KW-1185">Reference proteome</keyword>
<comment type="caution">
    <text evidence="5">The sequence shown here is derived from an EMBL/GenBank/DDBJ whole genome shotgun (WGS) entry which is preliminary data.</text>
</comment>
<gene>
    <name evidence="5" type="ORF">Acr_05g0015110</name>
</gene>
<sequence length="1026" mass="113671">MKTRNATTTKPAAVKKTPPARKSTVKTPPNPPPESATESSTPKTTETNSASASEAKDATTPIATADSKPQQPVEQPKAPADSVKVTPETKVGTGPKATKTVVRKVPIRTKTPTSAKSVSGQTPKAEPSDKPKVEESSGKEEVGDSKDVVSGKKEESSVSNVVVTSPETELTMPNPIETKSASKAKTDDTMTIVAAVLKPEQPVEQAKALPDAVEVTPGTKVGTGTKATKTVVRRTPARTKTPTPAKLISRQTPKAEQTGKSKVEESSKKEEVGDAKDVGSAHKDDISLSKVEESSKKVEAPVENVEDTKRKEDENGTNVDESPQKEERIVDMEHPLGPNVEISTRQVDPAIVGVEQSPESQEAGIAKEEKLKEDMEEMGIIEDKVGNETLNLEEGTNESRGDDVQPEDEHHVQERMEESRDDEVLEEFGEEELAEDDMPEHGEEADALEEEHRELTAAAKERKIRKELEIFVGGLDRDAVEEDVKKAFENIGEVVEVRLHKNTSTNKNKGYAFVKFATKEQASQALSEMKNPLICGKRCETAPSDDNDTLFLGNICNTWTKEAIKQKLKDYGIEGVENITLVADARREGLSRGFAFVELSCHADAMLAYKRLQKRDVIFGHSERTAKVAFAEPLREPDPEVMAQVKSVFVDGLPPLWDEDKVREQFQIYGEIVRIMLARNMSTAKRRDFGFVDFTAHEAAVACVEGINNAEFGDGNSKTKVRARLSNPLPKSQAIKGGMCGGFRIGRGGSGSFSKFGGWRDSFRGAYYASSGGAVPTRPNLDRIRHDAPDIGRGRHIPTSRQPFPHEEGFNRPFIGRHFDDPYFYDDHPHGLKRPLFMRDQDPDYLEPARLRPRWNSSDPAASVHVPRYRGVDLCAMLLNLILHFLFVWLVYCQIADIPFVLDSFATGSSLYSRDYYGSDAHIRHFMGMITHMDVATTTRFDRLRYNWEGGMIITQCRSSLRTRKWTADKKRGAIEMSCRDCTSSSQSFYGIEYYVDPLALKLEVNGLDDYLFSGTQSFRPIFFVP</sequence>
<dbReference type="CDD" id="cd00590">
    <property type="entry name" value="RRM_SF"/>
    <property type="match status" value="3"/>
</dbReference>
<proteinExistence type="predicted"/>
<feature type="compositionally biased region" description="Basic and acidic residues" evidence="3">
    <location>
        <begin position="257"/>
        <end position="314"/>
    </location>
</feature>
<feature type="region of interest" description="Disordered" evidence="3">
    <location>
        <begin position="778"/>
        <end position="803"/>
    </location>
</feature>
<dbReference type="Pfam" id="PF00076">
    <property type="entry name" value="RRM_1"/>
    <property type="match status" value="3"/>
</dbReference>
<feature type="compositionally biased region" description="Basic and acidic residues" evidence="3">
    <location>
        <begin position="322"/>
        <end position="334"/>
    </location>
</feature>
<feature type="compositionally biased region" description="Basic and acidic residues" evidence="3">
    <location>
        <begin position="126"/>
        <end position="156"/>
    </location>
</feature>
<feature type="domain" description="RRM" evidence="4">
    <location>
        <begin position="646"/>
        <end position="728"/>
    </location>
</feature>
<feature type="domain" description="RRM" evidence="4">
    <location>
        <begin position="468"/>
        <end position="546"/>
    </location>
</feature>
<evidence type="ECO:0000313" key="6">
    <source>
        <dbReference type="Proteomes" id="UP000585474"/>
    </source>
</evidence>
<dbReference type="InterPro" id="IPR012677">
    <property type="entry name" value="Nucleotide-bd_a/b_plait_sf"/>
</dbReference>
<dbReference type="SUPFAM" id="SSF54928">
    <property type="entry name" value="RNA-binding domain, RBD"/>
    <property type="match status" value="2"/>
</dbReference>
<feature type="compositionally biased region" description="Low complexity" evidence="3">
    <location>
        <begin position="35"/>
        <end position="49"/>
    </location>
</feature>
<keyword evidence="1 2" id="KW-0694">RNA-binding</keyword>
<evidence type="ECO:0000256" key="3">
    <source>
        <dbReference type="SAM" id="MobiDB-lite"/>
    </source>
</evidence>
<dbReference type="InterPro" id="IPR000504">
    <property type="entry name" value="RRM_dom"/>
</dbReference>
<protein>
    <submittedName>
        <fullName evidence="5">RNA-binding (RRM/RBD/RNP motifs) family protein</fullName>
    </submittedName>
</protein>
<dbReference type="GO" id="GO:0003723">
    <property type="term" value="F:RNA binding"/>
    <property type="evidence" value="ECO:0007669"/>
    <property type="project" value="UniProtKB-UniRule"/>
</dbReference>
<evidence type="ECO:0000313" key="5">
    <source>
        <dbReference type="EMBL" id="GFY87872.1"/>
    </source>
</evidence>
<feature type="region of interest" description="Disordered" evidence="3">
    <location>
        <begin position="381"/>
        <end position="424"/>
    </location>
</feature>
<feature type="region of interest" description="Disordered" evidence="3">
    <location>
        <begin position="203"/>
        <end position="345"/>
    </location>
</feature>
<evidence type="ECO:0000256" key="2">
    <source>
        <dbReference type="PROSITE-ProRule" id="PRU00176"/>
    </source>
</evidence>
<feature type="compositionally biased region" description="Low complexity" evidence="3">
    <location>
        <begin position="1"/>
        <end position="22"/>
    </location>
</feature>
<feature type="compositionally biased region" description="Low complexity" evidence="3">
    <location>
        <begin position="157"/>
        <end position="167"/>
    </location>
</feature>
<feature type="domain" description="RRM" evidence="4">
    <location>
        <begin position="548"/>
        <end position="633"/>
    </location>
</feature>
<dbReference type="InterPro" id="IPR035979">
    <property type="entry name" value="RBD_domain_sf"/>
</dbReference>
<reference evidence="5 6" key="1">
    <citation type="submission" date="2019-07" db="EMBL/GenBank/DDBJ databases">
        <title>De Novo Assembly of kiwifruit Actinidia rufa.</title>
        <authorList>
            <person name="Sugita-Konishi S."/>
            <person name="Sato K."/>
            <person name="Mori E."/>
            <person name="Abe Y."/>
            <person name="Kisaki G."/>
            <person name="Hamano K."/>
            <person name="Suezawa K."/>
            <person name="Otani M."/>
            <person name="Fukuda T."/>
            <person name="Manabe T."/>
            <person name="Gomi K."/>
            <person name="Tabuchi M."/>
            <person name="Akimitsu K."/>
            <person name="Kataoka I."/>
        </authorList>
    </citation>
    <scope>NUCLEOTIDE SEQUENCE [LARGE SCALE GENOMIC DNA]</scope>
    <source>
        <strain evidence="6">cv. Fuchu</strain>
    </source>
</reference>
<feature type="compositionally biased region" description="Basic and acidic residues" evidence="3">
    <location>
        <begin position="439"/>
        <end position="449"/>
    </location>
</feature>
<feature type="compositionally biased region" description="Basic and acidic residues" evidence="3">
    <location>
        <begin position="397"/>
        <end position="418"/>
    </location>
</feature>
<evidence type="ECO:0000256" key="1">
    <source>
        <dbReference type="ARBA" id="ARBA00022884"/>
    </source>
</evidence>
<dbReference type="SMART" id="SM00360">
    <property type="entry name" value="RRM"/>
    <property type="match status" value="3"/>
</dbReference>
<name>A0A7J0ENH1_9ERIC</name>
<dbReference type="AlphaFoldDB" id="A0A7J0ENH1"/>
<feature type="compositionally biased region" description="Polar residues" evidence="3">
    <location>
        <begin position="110"/>
        <end position="122"/>
    </location>
</feature>
<organism evidence="5 6">
    <name type="scientific">Actinidia rufa</name>
    <dbReference type="NCBI Taxonomy" id="165716"/>
    <lineage>
        <taxon>Eukaryota</taxon>
        <taxon>Viridiplantae</taxon>
        <taxon>Streptophyta</taxon>
        <taxon>Embryophyta</taxon>
        <taxon>Tracheophyta</taxon>
        <taxon>Spermatophyta</taxon>
        <taxon>Magnoliopsida</taxon>
        <taxon>eudicotyledons</taxon>
        <taxon>Gunneridae</taxon>
        <taxon>Pentapetalae</taxon>
        <taxon>asterids</taxon>
        <taxon>Ericales</taxon>
        <taxon>Actinidiaceae</taxon>
        <taxon>Actinidia</taxon>
    </lineage>
</organism>
<accession>A0A7J0ENH1</accession>